<comment type="caution">
    <text evidence="2">The sequence shown here is derived from an EMBL/GenBank/DDBJ whole genome shotgun (WGS) entry which is preliminary data.</text>
</comment>
<gene>
    <name evidence="2" type="ORF">CLBCK_19190</name>
</gene>
<protein>
    <submittedName>
        <fullName evidence="2">Uncharacterized protein</fullName>
    </submittedName>
</protein>
<keyword evidence="1" id="KW-0175">Coiled coil</keyword>
<accession>A0A1S8S9F0</accession>
<feature type="coiled-coil region" evidence="1">
    <location>
        <begin position="24"/>
        <end position="86"/>
    </location>
</feature>
<reference evidence="2 3" key="1">
    <citation type="submission" date="2016-05" db="EMBL/GenBank/DDBJ databases">
        <title>Microbial solvent formation.</title>
        <authorList>
            <person name="Poehlein A."/>
            <person name="Montoya Solano J.D."/>
            <person name="Flitsch S."/>
            <person name="Krabben P."/>
            <person name="Duerre P."/>
            <person name="Daniel R."/>
        </authorList>
    </citation>
    <scope>NUCLEOTIDE SEQUENCE [LARGE SCALE GENOMIC DNA]</scope>
    <source>
        <strain evidence="2 3">DSM 53</strain>
    </source>
</reference>
<evidence type="ECO:0000313" key="2">
    <source>
        <dbReference type="EMBL" id="OOM62216.1"/>
    </source>
</evidence>
<sequence length="89" mass="10877">MIYIIVILVIYILAMIAISESYKIDALKQENKVLRDRIEETKKWYEFEMKMRVELARNDERYKINAELFSKECEEFTRQCEEYKKLLKG</sequence>
<evidence type="ECO:0000313" key="3">
    <source>
        <dbReference type="Proteomes" id="UP000190973"/>
    </source>
</evidence>
<dbReference type="Proteomes" id="UP000190973">
    <property type="component" value="Unassembled WGS sequence"/>
</dbReference>
<evidence type="ECO:0000256" key="1">
    <source>
        <dbReference type="SAM" id="Coils"/>
    </source>
</evidence>
<name>A0A1S8S9F0_CLOBE</name>
<dbReference type="EMBL" id="LZZI01000026">
    <property type="protein sequence ID" value="OOM62216.1"/>
    <property type="molecule type" value="Genomic_DNA"/>
</dbReference>
<dbReference type="RefSeq" id="WP_077838550.1">
    <property type="nucleotide sequence ID" value="NZ_JABTAE010000001.1"/>
</dbReference>
<proteinExistence type="predicted"/>
<organism evidence="2 3">
    <name type="scientific">Clostridium beijerinckii</name>
    <name type="common">Clostridium MP</name>
    <dbReference type="NCBI Taxonomy" id="1520"/>
    <lineage>
        <taxon>Bacteria</taxon>
        <taxon>Bacillati</taxon>
        <taxon>Bacillota</taxon>
        <taxon>Clostridia</taxon>
        <taxon>Eubacteriales</taxon>
        <taxon>Clostridiaceae</taxon>
        <taxon>Clostridium</taxon>
    </lineage>
</organism>
<dbReference type="AlphaFoldDB" id="A0A1S8S9F0"/>